<dbReference type="SUPFAM" id="SSF53474">
    <property type="entry name" value="alpha/beta-Hydrolases"/>
    <property type="match status" value="1"/>
</dbReference>
<evidence type="ECO:0000313" key="8">
    <source>
        <dbReference type="EMBL" id="CAH2241717.1"/>
    </source>
</evidence>
<comment type="similarity">
    <text evidence="1 6">Belongs to the type-B carboxylesterase/lipase family.</text>
</comment>
<dbReference type="PROSITE" id="PS00122">
    <property type="entry name" value="CARBOXYLESTERASE_B_1"/>
    <property type="match status" value="1"/>
</dbReference>
<organism evidence="8 9">
    <name type="scientific">Pararge aegeria aegeria</name>
    <dbReference type="NCBI Taxonomy" id="348720"/>
    <lineage>
        <taxon>Eukaryota</taxon>
        <taxon>Metazoa</taxon>
        <taxon>Ecdysozoa</taxon>
        <taxon>Arthropoda</taxon>
        <taxon>Hexapoda</taxon>
        <taxon>Insecta</taxon>
        <taxon>Pterygota</taxon>
        <taxon>Neoptera</taxon>
        <taxon>Endopterygota</taxon>
        <taxon>Lepidoptera</taxon>
        <taxon>Glossata</taxon>
        <taxon>Ditrysia</taxon>
        <taxon>Papilionoidea</taxon>
        <taxon>Nymphalidae</taxon>
        <taxon>Satyrinae</taxon>
        <taxon>Satyrini</taxon>
        <taxon>Parargina</taxon>
        <taxon>Pararge</taxon>
    </lineage>
</organism>
<dbReference type="InterPro" id="IPR029058">
    <property type="entry name" value="AB_hydrolase_fold"/>
</dbReference>
<dbReference type="PANTHER" id="PTHR43142">
    <property type="entry name" value="CARBOXYLIC ESTER HYDROLASE"/>
    <property type="match status" value="1"/>
</dbReference>
<protein>
    <recommendedName>
        <fullName evidence="6">Carboxylic ester hydrolase</fullName>
        <ecNumber evidence="6">3.1.1.-</ecNumber>
    </recommendedName>
</protein>
<keyword evidence="9" id="KW-1185">Reference proteome</keyword>
<dbReference type="Gene3D" id="3.40.50.1820">
    <property type="entry name" value="alpha/beta hydrolase"/>
    <property type="match status" value="1"/>
</dbReference>
<dbReference type="EC" id="3.1.1.-" evidence="6"/>
<dbReference type="AlphaFoldDB" id="A0A8S4RTV0"/>
<dbReference type="Proteomes" id="UP000838756">
    <property type="component" value="Unassembled WGS sequence"/>
</dbReference>
<dbReference type="PANTHER" id="PTHR43142:SF1">
    <property type="entry name" value="CARBOXYLIC ESTER HYDROLASE"/>
    <property type="match status" value="1"/>
</dbReference>
<evidence type="ECO:0000259" key="7">
    <source>
        <dbReference type="Pfam" id="PF00135"/>
    </source>
</evidence>
<comment type="caution">
    <text evidence="8">The sequence shown here is derived from an EMBL/GenBank/DDBJ whole genome shotgun (WGS) entry which is preliminary data.</text>
</comment>
<keyword evidence="4" id="KW-1015">Disulfide bond</keyword>
<keyword evidence="2" id="KW-0719">Serine esterase</keyword>
<evidence type="ECO:0000256" key="5">
    <source>
        <dbReference type="ARBA" id="ARBA00023180"/>
    </source>
</evidence>
<dbReference type="OrthoDB" id="19653at2759"/>
<feature type="domain" description="Carboxylesterase type B" evidence="7">
    <location>
        <begin position="48"/>
        <end position="544"/>
    </location>
</feature>
<evidence type="ECO:0000256" key="6">
    <source>
        <dbReference type="RuleBase" id="RU361235"/>
    </source>
</evidence>
<keyword evidence="3 6" id="KW-0378">Hydrolase</keyword>
<gene>
    <name evidence="8" type="primary">jg16287</name>
    <name evidence="8" type="ORF">PAEG_LOCUS18131</name>
</gene>
<evidence type="ECO:0000256" key="3">
    <source>
        <dbReference type="ARBA" id="ARBA00022801"/>
    </source>
</evidence>
<dbReference type="InterPro" id="IPR019826">
    <property type="entry name" value="Carboxylesterase_B_AS"/>
</dbReference>
<keyword evidence="5" id="KW-0325">Glycoprotein</keyword>
<evidence type="ECO:0000256" key="4">
    <source>
        <dbReference type="ARBA" id="ARBA00023157"/>
    </source>
</evidence>
<dbReference type="Pfam" id="PF00135">
    <property type="entry name" value="COesterase"/>
    <property type="match status" value="1"/>
</dbReference>
<evidence type="ECO:0000313" key="9">
    <source>
        <dbReference type="Proteomes" id="UP000838756"/>
    </source>
</evidence>
<dbReference type="GO" id="GO:0052689">
    <property type="term" value="F:carboxylic ester hydrolase activity"/>
    <property type="evidence" value="ECO:0007669"/>
    <property type="project" value="UniProtKB-KW"/>
</dbReference>
<accession>A0A8S4RTV0</accession>
<sequence length="564" mass="63382">MLVVAPKESSVLLLPTTAITNPTARSSDYGGDSRTDTIHHQGKVKEGPLVQTNQGPIRGLQAEDGDYSMFMGIPFGKIQEDNPFGTALPYPKFEQVFKAYNDSAICPQREEFNSTITGSLDCLHLHIYAPNKASPINKVPVLAWIYGGGFNVGFAGRFVYGPKFLVSHDIILVSINYRLGPYGFMCLDTPEVPGNQGLKDQLLALRWIKDNIAAFGGDVDKITIMGESAGSVSVELHLMSEQEKLFNQIIMQSTSALSPLAEPFSDKKAPLKIAHKLGYKTEDLSDALKFLAKTDPKLVIAASIDLSLVFVTCVEKAFDGVESIIPVHPLLADVPKAKNTKVLAGFNNKEQLVQAALRPVDAFKNLNAFRILAMGFNVDEDFQEMEDTVRRFYIGDEEMTESLRWNLMEFESDWLFNFPIQWSVANYLEKGAQEVYQYMFSYSGGRNFFKNRNNVTEEGASHADELGYLFDLSFYSTQSAEDQRMIDQITTLWANFVKYGDPTPETSELLPVKWLPVTKDVYSYMDIGSELAIKRRAYHKRLGFMQLFYKANWNKLKGNNIFHK</sequence>
<proteinExistence type="inferred from homology"/>
<dbReference type="EMBL" id="CAKXAJ010025589">
    <property type="protein sequence ID" value="CAH2241717.1"/>
    <property type="molecule type" value="Genomic_DNA"/>
</dbReference>
<evidence type="ECO:0000256" key="1">
    <source>
        <dbReference type="ARBA" id="ARBA00005964"/>
    </source>
</evidence>
<dbReference type="InterPro" id="IPR002018">
    <property type="entry name" value="CarbesteraseB"/>
</dbReference>
<reference evidence="8" key="1">
    <citation type="submission" date="2022-03" db="EMBL/GenBank/DDBJ databases">
        <authorList>
            <person name="Lindestad O."/>
        </authorList>
    </citation>
    <scope>NUCLEOTIDE SEQUENCE</scope>
</reference>
<evidence type="ECO:0000256" key="2">
    <source>
        <dbReference type="ARBA" id="ARBA00022487"/>
    </source>
</evidence>
<name>A0A8S4RTV0_9NEOP</name>